<dbReference type="EMBL" id="JARJCW010000049">
    <property type="protein sequence ID" value="KAJ7203879.1"/>
    <property type="molecule type" value="Genomic_DNA"/>
</dbReference>
<comment type="caution">
    <text evidence="2">The sequence shown here is derived from an EMBL/GenBank/DDBJ whole genome shotgun (WGS) entry which is preliminary data.</text>
</comment>
<feature type="chain" id="PRO_5042087616" evidence="1">
    <location>
        <begin position="24"/>
        <end position="244"/>
    </location>
</feature>
<evidence type="ECO:0000313" key="2">
    <source>
        <dbReference type="EMBL" id="KAJ7203879.1"/>
    </source>
</evidence>
<organism evidence="2 3">
    <name type="scientific">Mycena pura</name>
    <dbReference type="NCBI Taxonomy" id="153505"/>
    <lineage>
        <taxon>Eukaryota</taxon>
        <taxon>Fungi</taxon>
        <taxon>Dikarya</taxon>
        <taxon>Basidiomycota</taxon>
        <taxon>Agaricomycotina</taxon>
        <taxon>Agaricomycetes</taxon>
        <taxon>Agaricomycetidae</taxon>
        <taxon>Agaricales</taxon>
        <taxon>Marasmiineae</taxon>
        <taxon>Mycenaceae</taxon>
        <taxon>Mycena</taxon>
    </lineage>
</organism>
<sequence length="244" mass="27797">MKFLLVQILVAACVCVAVPTGKGEATLGRRFYYTKYEDAEEARALQGDPNTEEATLGRRFYYTKYEDAVEARALQGDPNTEEATLGRRFYYTKYEDAVEARALQGDPNTEEATLGRRFYYTKYEDAVEARALQGDPNTEEATLGRRFYYTKYEDAEEAGALQGDPNTEEEFQRVFEYSLHLQDVVFAELQRTSKVSLMSCRNGFAMSRLIPETMLNCVQMPLNVLQVHAKQNGSDAREGHTRHV</sequence>
<dbReference type="InterPro" id="IPR011990">
    <property type="entry name" value="TPR-like_helical_dom_sf"/>
</dbReference>
<protein>
    <submittedName>
        <fullName evidence="2">Uncharacterized protein</fullName>
    </submittedName>
</protein>
<gene>
    <name evidence="2" type="ORF">GGX14DRAFT_398630</name>
</gene>
<name>A0AAD6VAE1_9AGAR</name>
<dbReference type="SUPFAM" id="SSF48452">
    <property type="entry name" value="TPR-like"/>
    <property type="match status" value="1"/>
</dbReference>
<proteinExistence type="predicted"/>
<evidence type="ECO:0000256" key="1">
    <source>
        <dbReference type="SAM" id="SignalP"/>
    </source>
</evidence>
<reference evidence="2" key="1">
    <citation type="submission" date="2023-03" db="EMBL/GenBank/DDBJ databases">
        <title>Massive genome expansion in bonnet fungi (Mycena s.s.) driven by repeated elements and novel gene families across ecological guilds.</title>
        <authorList>
            <consortium name="Lawrence Berkeley National Laboratory"/>
            <person name="Harder C.B."/>
            <person name="Miyauchi S."/>
            <person name="Viragh M."/>
            <person name="Kuo A."/>
            <person name="Thoen E."/>
            <person name="Andreopoulos B."/>
            <person name="Lu D."/>
            <person name="Skrede I."/>
            <person name="Drula E."/>
            <person name="Henrissat B."/>
            <person name="Morin E."/>
            <person name="Kohler A."/>
            <person name="Barry K."/>
            <person name="LaButti K."/>
            <person name="Morin E."/>
            <person name="Salamov A."/>
            <person name="Lipzen A."/>
            <person name="Mereny Z."/>
            <person name="Hegedus B."/>
            <person name="Baldrian P."/>
            <person name="Stursova M."/>
            <person name="Weitz H."/>
            <person name="Taylor A."/>
            <person name="Grigoriev I.V."/>
            <person name="Nagy L.G."/>
            <person name="Martin F."/>
            <person name="Kauserud H."/>
        </authorList>
    </citation>
    <scope>NUCLEOTIDE SEQUENCE</scope>
    <source>
        <strain evidence="2">9144</strain>
    </source>
</reference>
<keyword evidence="3" id="KW-1185">Reference proteome</keyword>
<feature type="signal peptide" evidence="1">
    <location>
        <begin position="1"/>
        <end position="23"/>
    </location>
</feature>
<dbReference type="Proteomes" id="UP001219525">
    <property type="component" value="Unassembled WGS sequence"/>
</dbReference>
<dbReference type="AlphaFoldDB" id="A0AAD6VAE1"/>
<evidence type="ECO:0000313" key="3">
    <source>
        <dbReference type="Proteomes" id="UP001219525"/>
    </source>
</evidence>
<accession>A0AAD6VAE1</accession>
<keyword evidence="1" id="KW-0732">Signal</keyword>